<feature type="compositionally biased region" description="Low complexity" evidence="1">
    <location>
        <begin position="41"/>
        <end position="52"/>
    </location>
</feature>
<evidence type="ECO:0000313" key="3">
    <source>
        <dbReference type="Proteomes" id="UP001054837"/>
    </source>
</evidence>
<name>A0AAV4MG03_9ARAC</name>
<protein>
    <submittedName>
        <fullName evidence="2">Uncharacterized protein</fullName>
    </submittedName>
</protein>
<evidence type="ECO:0000313" key="2">
    <source>
        <dbReference type="EMBL" id="GIX71273.1"/>
    </source>
</evidence>
<feature type="non-terminal residue" evidence="2">
    <location>
        <position position="1"/>
    </location>
</feature>
<keyword evidence="3" id="KW-1185">Reference proteome</keyword>
<proteinExistence type="predicted"/>
<comment type="caution">
    <text evidence="2">The sequence shown here is derived from an EMBL/GenBank/DDBJ whole genome shotgun (WGS) entry which is preliminary data.</text>
</comment>
<evidence type="ECO:0000256" key="1">
    <source>
        <dbReference type="SAM" id="MobiDB-lite"/>
    </source>
</evidence>
<feature type="region of interest" description="Disordered" evidence="1">
    <location>
        <begin position="1"/>
        <end position="57"/>
    </location>
</feature>
<sequence>AHQQTKEGKSLGQAPGRTRTPKSEKLQGCAGAQPRDRRGARVQAVRGAQRGQNTDISFKVAGRTQRQKSPLFFPLPVCWCAPRSPRPIFPLLRAPAPPYSFLTSAALRTTPDFQYSVPGCAPEQPYT</sequence>
<reference evidence="2 3" key="1">
    <citation type="submission" date="2021-06" db="EMBL/GenBank/DDBJ databases">
        <title>Caerostris darwini draft genome.</title>
        <authorList>
            <person name="Kono N."/>
            <person name="Arakawa K."/>
        </authorList>
    </citation>
    <scope>NUCLEOTIDE SEQUENCE [LARGE SCALE GENOMIC DNA]</scope>
</reference>
<dbReference type="EMBL" id="BPLQ01000431">
    <property type="protein sequence ID" value="GIX71273.1"/>
    <property type="molecule type" value="Genomic_DNA"/>
</dbReference>
<accession>A0AAV4MG03</accession>
<dbReference type="Proteomes" id="UP001054837">
    <property type="component" value="Unassembled WGS sequence"/>
</dbReference>
<organism evidence="2 3">
    <name type="scientific">Caerostris darwini</name>
    <dbReference type="NCBI Taxonomy" id="1538125"/>
    <lineage>
        <taxon>Eukaryota</taxon>
        <taxon>Metazoa</taxon>
        <taxon>Ecdysozoa</taxon>
        <taxon>Arthropoda</taxon>
        <taxon>Chelicerata</taxon>
        <taxon>Arachnida</taxon>
        <taxon>Araneae</taxon>
        <taxon>Araneomorphae</taxon>
        <taxon>Entelegynae</taxon>
        <taxon>Araneoidea</taxon>
        <taxon>Araneidae</taxon>
        <taxon>Caerostris</taxon>
    </lineage>
</organism>
<gene>
    <name evidence="2" type="ORF">CDAR_542641</name>
</gene>
<dbReference type="AlphaFoldDB" id="A0AAV4MG03"/>